<name>A0AAD1UIR2_EUPCR</name>
<dbReference type="AlphaFoldDB" id="A0AAD1UIR2"/>
<evidence type="ECO:0000313" key="2">
    <source>
        <dbReference type="Proteomes" id="UP001295684"/>
    </source>
</evidence>
<dbReference type="Proteomes" id="UP001295684">
    <property type="component" value="Unassembled WGS sequence"/>
</dbReference>
<gene>
    <name evidence="1" type="ORF">ECRASSUSDP1_LOCUS9272</name>
</gene>
<comment type="caution">
    <text evidence="1">The sequence shown here is derived from an EMBL/GenBank/DDBJ whole genome shotgun (WGS) entry which is preliminary data.</text>
</comment>
<reference evidence="1" key="1">
    <citation type="submission" date="2023-07" db="EMBL/GenBank/DDBJ databases">
        <authorList>
            <consortium name="AG Swart"/>
            <person name="Singh M."/>
            <person name="Singh A."/>
            <person name="Seah K."/>
            <person name="Emmerich C."/>
        </authorList>
    </citation>
    <scope>NUCLEOTIDE SEQUENCE</scope>
    <source>
        <strain evidence="1">DP1</strain>
    </source>
</reference>
<evidence type="ECO:0000313" key="1">
    <source>
        <dbReference type="EMBL" id="CAI2367983.1"/>
    </source>
</evidence>
<organism evidence="1 2">
    <name type="scientific">Euplotes crassus</name>
    <dbReference type="NCBI Taxonomy" id="5936"/>
    <lineage>
        <taxon>Eukaryota</taxon>
        <taxon>Sar</taxon>
        <taxon>Alveolata</taxon>
        <taxon>Ciliophora</taxon>
        <taxon>Intramacronucleata</taxon>
        <taxon>Spirotrichea</taxon>
        <taxon>Hypotrichia</taxon>
        <taxon>Euplotida</taxon>
        <taxon>Euplotidae</taxon>
        <taxon>Moneuplotes</taxon>
    </lineage>
</organism>
<dbReference type="EMBL" id="CAMPGE010009108">
    <property type="protein sequence ID" value="CAI2367983.1"/>
    <property type="molecule type" value="Genomic_DNA"/>
</dbReference>
<keyword evidence="2" id="KW-1185">Reference proteome</keyword>
<protein>
    <submittedName>
        <fullName evidence="1">Uncharacterized protein</fullName>
    </submittedName>
</protein>
<proteinExistence type="predicted"/>
<accession>A0AAD1UIR2</accession>
<sequence length="116" mass="13338">MNPLHKISQQKTLIKIREKANNTSFGQKGYLTIKEEIKKQREKNNSRFGRSQWADKIRENGNLRKMLHVNSFQSKLERRGSQSVAHKKIGETLGSLKKVTMASLKYPSSVTPSKRV</sequence>